<comment type="caution">
    <text evidence="1">The sequence shown here is derived from an EMBL/GenBank/DDBJ whole genome shotgun (WGS) entry which is preliminary data.</text>
</comment>
<name>A0AAV5S7E3_9BILA</name>
<dbReference type="EMBL" id="BTSX01000001">
    <property type="protein sequence ID" value="GMS78244.1"/>
    <property type="molecule type" value="Genomic_DNA"/>
</dbReference>
<protein>
    <submittedName>
        <fullName evidence="1">Uncharacterized protein</fullName>
    </submittedName>
</protein>
<sequence>MANRHPTLLNSYTLLFPWPANDDTIELNYQGHMGRSQCPLTLLGQTWLLSIPILANSRRLHQMGARLSSSLRTMKTSSWRRRLGGVSGYCSSFWRRVL</sequence>
<reference evidence="1" key="1">
    <citation type="submission" date="2023-10" db="EMBL/GenBank/DDBJ databases">
        <title>Genome assembly of Pristionchus species.</title>
        <authorList>
            <person name="Yoshida K."/>
            <person name="Sommer R.J."/>
        </authorList>
    </citation>
    <scope>NUCLEOTIDE SEQUENCE</scope>
    <source>
        <strain evidence="1">RS0144</strain>
    </source>
</reference>
<gene>
    <name evidence="1" type="ORF">PENTCL1PPCAC_419</name>
</gene>
<keyword evidence="2" id="KW-1185">Reference proteome</keyword>
<dbReference type="AlphaFoldDB" id="A0AAV5S7E3"/>
<evidence type="ECO:0000313" key="1">
    <source>
        <dbReference type="EMBL" id="GMS78244.1"/>
    </source>
</evidence>
<organism evidence="1 2">
    <name type="scientific">Pristionchus entomophagus</name>
    <dbReference type="NCBI Taxonomy" id="358040"/>
    <lineage>
        <taxon>Eukaryota</taxon>
        <taxon>Metazoa</taxon>
        <taxon>Ecdysozoa</taxon>
        <taxon>Nematoda</taxon>
        <taxon>Chromadorea</taxon>
        <taxon>Rhabditida</taxon>
        <taxon>Rhabditina</taxon>
        <taxon>Diplogasteromorpha</taxon>
        <taxon>Diplogasteroidea</taxon>
        <taxon>Neodiplogasteridae</taxon>
        <taxon>Pristionchus</taxon>
    </lineage>
</organism>
<proteinExistence type="predicted"/>
<dbReference type="Proteomes" id="UP001432027">
    <property type="component" value="Unassembled WGS sequence"/>
</dbReference>
<accession>A0AAV5S7E3</accession>
<evidence type="ECO:0000313" key="2">
    <source>
        <dbReference type="Proteomes" id="UP001432027"/>
    </source>
</evidence>